<name>A0A0A5G4F3_9BACI</name>
<dbReference type="STRING" id="1385512.N784_03310"/>
<comment type="caution">
    <text evidence="1">The sequence shown here is derived from an EMBL/GenBank/DDBJ whole genome shotgun (WGS) entry which is preliminary data.</text>
</comment>
<dbReference type="RefSeq" id="WP_084600190.1">
    <property type="nucleotide sequence ID" value="NZ_AVPG01000010.1"/>
</dbReference>
<dbReference type="OrthoDB" id="2991278at2"/>
<sequence length="46" mass="5387">MRPKIKSFNKLVNQNRQAIKNDQEAMNNVEKKMDQRIMASLAPTKK</sequence>
<reference evidence="1 2" key="1">
    <citation type="submission" date="2013-08" db="EMBL/GenBank/DDBJ databases">
        <authorList>
            <person name="Huang J."/>
            <person name="Wang G."/>
        </authorList>
    </citation>
    <scope>NUCLEOTIDE SEQUENCE [LARGE SCALE GENOMIC DNA]</scope>
    <source>
        <strain evidence="1 2">JSM 072002</strain>
    </source>
</reference>
<dbReference type="EMBL" id="AVPG01000010">
    <property type="protein sequence ID" value="KGX86939.1"/>
    <property type="molecule type" value="Genomic_DNA"/>
</dbReference>
<dbReference type="AlphaFoldDB" id="A0A0A5G4F3"/>
<gene>
    <name evidence="1" type="ORF">N784_03310</name>
</gene>
<proteinExistence type="predicted"/>
<accession>A0A0A5G4F3</accession>
<dbReference type="Proteomes" id="UP000030401">
    <property type="component" value="Unassembled WGS sequence"/>
</dbReference>
<organism evidence="1 2">
    <name type="scientific">Pontibacillus litoralis JSM 072002</name>
    <dbReference type="NCBI Taxonomy" id="1385512"/>
    <lineage>
        <taxon>Bacteria</taxon>
        <taxon>Bacillati</taxon>
        <taxon>Bacillota</taxon>
        <taxon>Bacilli</taxon>
        <taxon>Bacillales</taxon>
        <taxon>Bacillaceae</taxon>
        <taxon>Pontibacillus</taxon>
    </lineage>
</organism>
<keyword evidence="2" id="KW-1185">Reference proteome</keyword>
<evidence type="ECO:0000313" key="1">
    <source>
        <dbReference type="EMBL" id="KGX86939.1"/>
    </source>
</evidence>
<dbReference type="InterPro" id="IPR025004">
    <property type="entry name" value="SenN/SenS"/>
</dbReference>
<dbReference type="Pfam" id="PF13040">
    <property type="entry name" value="Fur_reg_FbpB"/>
    <property type="match status" value="1"/>
</dbReference>
<protein>
    <recommendedName>
        <fullName evidence="3">FbpB family small basic protein</fullName>
    </recommendedName>
</protein>
<evidence type="ECO:0008006" key="3">
    <source>
        <dbReference type="Google" id="ProtNLM"/>
    </source>
</evidence>
<evidence type="ECO:0000313" key="2">
    <source>
        <dbReference type="Proteomes" id="UP000030401"/>
    </source>
</evidence>